<dbReference type="Pfam" id="PF00702">
    <property type="entry name" value="Hydrolase"/>
    <property type="match status" value="1"/>
</dbReference>
<dbReference type="FunFam" id="1.10.150.240:FF:000006">
    <property type="entry name" value="Phosphonoacetaldehyde hydrolase"/>
    <property type="match status" value="1"/>
</dbReference>
<dbReference type="SUPFAM" id="SSF56784">
    <property type="entry name" value="HAD-like"/>
    <property type="match status" value="1"/>
</dbReference>
<evidence type="ECO:0000256" key="6">
    <source>
        <dbReference type="ARBA" id="ARBA00023270"/>
    </source>
</evidence>
<dbReference type="SFLD" id="SFLDG01129">
    <property type="entry name" value="C1.5:_HAD__Beta-PGM__Phosphata"/>
    <property type="match status" value="1"/>
</dbReference>
<dbReference type="SFLD" id="SFLDS00003">
    <property type="entry name" value="Haloacid_Dehalogenase"/>
    <property type="match status" value="1"/>
</dbReference>
<dbReference type="InterPro" id="IPR023214">
    <property type="entry name" value="HAD_sf"/>
</dbReference>
<dbReference type="NCBIfam" id="TIGR01509">
    <property type="entry name" value="HAD-SF-IA-v3"/>
    <property type="match status" value="1"/>
</dbReference>
<dbReference type="InterPro" id="IPR006439">
    <property type="entry name" value="HAD-SF_hydro_IA"/>
</dbReference>
<dbReference type="eggNOG" id="COG0637">
    <property type="taxonomic scope" value="Bacteria"/>
</dbReference>
<name>A0A086Y2C7_9RHOB</name>
<reference evidence="10 11" key="1">
    <citation type="submission" date="2014-03" db="EMBL/GenBank/DDBJ databases">
        <title>Genome of Haematobacter massiliensis CCUG 47968.</title>
        <authorList>
            <person name="Wang D."/>
            <person name="Wang G."/>
        </authorList>
    </citation>
    <scope>NUCLEOTIDE SEQUENCE [LARGE SCALE GENOMIC DNA]</scope>
    <source>
        <strain evidence="10 11">CCUG 47968</strain>
    </source>
</reference>
<evidence type="ECO:0000256" key="5">
    <source>
        <dbReference type="ARBA" id="ARBA00022842"/>
    </source>
</evidence>
<keyword evidence="4 10" id="KW-0378">Hydrolase</keyword>
<evidence type="ECO:0000256" key="1">
    <source>
        <dbReference type="ARBA" id="ARBA00001946"/>
    </source>
</evidence>
<keyword evidence="6" id="KW-0704">Schiff base</keyword>
<comment type="function">
    <text evidence="8">Involved in phosphonate degradation.</text>
</comment>
<dbReference type="GO" id="GO:0005829">
    <property type="term" value="C:cytosol"/>
    <property type="evidence" value="ECO:0007669"/>
    <property type="project" value="TreeGrafter"/>
</dbReference>
<dbReference type="GO" id="GO:0006281">
    <property type="term" value="P:DNA repair"/>
    <property type="evidence" value="ECO:0007669"/>
    <property type="project" value="TreeGrafter"/>
</dbReference>
<comment type="subunit">
    <text evidence="2">Homodimer.</text>
</comment>
<dbReference type="OrthoDB" id="5504491at2"/>
<dbReference type="STRING" id="195105.CN97_19430"/>
<dbReference type="PANTHER" id="PTHR43434:SF19">
    <property type="entry name" value="PHOSPHONOACETALDEHYDE HYDROLASE"/>
    <property type="match status" value="1"/>
</dbReference>
<proteinExistence type="inferred from homology"/>
<dbReference type="EC" id="3.11.1.1" evidence="9"/>
<evidence type="ECO:0000256" key="7">
    <source>
        <dbReference type="ARBA" id="ARBA00052005"/>
    </source>
</evidence>
<evidence type="ECO:0000256" key="9">
    <source>
        <dbReference type="ARBA" id="ARBA00066472"/>
    </source>
</evidence>
<dbReference type="Proteomes" id="UP000028826">
    <property type="component" value="Unassembled WGS sequence"/>
</dbReference>
<comment type="cofactor">
    <cofactor evidence="1">
        <name>Mg(2+)</name>
        <dbReference type="ChEBI" id="CHEBI:18420"/>
    </cofactor>
</comment>
<evidence type="ECO:0000256" key="4">
    <source>
        <dbReference type="ARBA" id="ARBA00022801"/>
    </source>
</evidence>
<dbReference type="InterPro" id="IPR050155">
    <property type="entry name" value="HAD-like_hydrolase_sf"/>
</dbReference>
<dbReference type="InterPro" id="IPR023198">
    <property type="entry name" value="PGP-like_dom2"/>
</dbReference>
<evidence type="ECO:0000256" key="2">
    <source>
        <dbReference type="ARBA" id="ARBA00011738"/>
    </source>
</evidence>
<dbReference type="RefSeq" id="WP_035712186.1">
    <property type="nucleotide sequence ID" value="NZ_JGYG01000008.1"/>
</dbReference>
<keyword evidence="11" id="KW-1185">Reference proteome</keyword>
<dbReference type="Gene3D" id="1.10.150.240">
    <property type="entry name" value="Putative phosphatase, domain 2"/>
    <property type="match status" value="1"/>
</dbReference>
<evidence type="ECO:0000313" key="11">
    <source>
        <dbReference type="Proteomes" id="UP000028826"/>
    </source>
</evidence>
<dbReference type="InterPro" id="IPR006323">
    <property type="entry name" value="Phosphonoacetald_hydro"/>
</dbReference>
<accession>A0A086Y2C7</accession>
<evidence type="ECO:0000256" key="8">
    <source>
        <dbReference type="ARBA" id="ARBA00056573"/>
    </source>
</evidence>
<dbReference type="EMBL" id="JGYG01000008">
    <property type="protein sequence ID" value="KFI28427.1"/>
    <property type="molecule type" value="Genomic_DNA"/>
</dbReference>
<dbReference type="GO" id="GO:0050194">
    <property type="term" value="F:phosphonoacetaldehyde hydrolase activity"/>
    <property type="evidence" value="ECO:0007669"/>
    <property type="project" value="UniProtKB-EC"/>
</dbReference>
<sequence length="258" mass="27448">MTLNALLRPVSTAIFDWAGTVLDFGCIAPVQAFREAFAEAGVEISEAEARLPMGAAKREHIELILAQEAPQARWQEKYGRPSNQSDVDKLYTAFLRIDEVNCAKYSAMIPGALDVINDLRAKGIAIGSTTGYPRAVMDGLIPLAAAQGYAPDHCTTVSEVKRGRPYPDMVLDNALALGAPSMRSCVVVDDSPTGLTSGRVAGTWAVGIIASGNEVGLSLADWTALSGDEQDARRSAAIAKLNAAGAHYRRSSGWSNLR</sequence>
<dbReference type="GO" id="GO:0008967">
    <property type="term" value="F:phosphoglycolate phosphatase activity"/>
    <property type="evidence" value="ECO:0007669"/>
    <property type="project" value="TreeGrafter"/>
</dbReference>
<dbReference type="AlphaFoldDB" id="A0A086Y2C7"/>
<protein>
    <recommendedName>
        <fullName evidence="9">phosphonoacetaldehyde hydrolase</fullName>
        <ecNumber evidence="9">3.11.1.1</ecNumber>
    </recommendedName>
</protein>
<feature type="non-terminal residue" evidence="10">
    <location>
        <position position="258"/>
    </location>
</feature>
<keyword evidence="5" id="KW-0460">Magnesium</keyword>
<comment type="catalytic activity">
    <reaction evidence="7">
        <text>phosphonoacetaldehyde + H2O = acetaldehyde + phosphate + H(+)</text>
        <dbReference type="Rhea" id="RHEA:18905"/>
        <dbReference type="ChEBI" id="CHEBI:15343"/>
        <dbReference type="ChEBI" id="CHEBI:15377"/>
        <dbReference type="ChEBI" id="CHEBI:15378"/>
        <dbReference type="ChEBI" id="CHEBI:43474"/>
        <dbReference type="ChEBI" id="CHEBI:58383"/>
        <dbReference type="EC" id="3.11.1.1"/>
    </reaction>
</comment>
<evidence type="ECO:0000313" key="10">
    <source>
        <dbReference type="EMBL" id="KFI28427.1"/>
    </source>
</evidence>
<dbReference type="PANTHER" id="PTHR43434">
    <property type="entry name" value="PHOSPHOGLYCOLATE PHOSPHATASE"/>
    <property type="match status" value="1"/>
</dbReference>
<dbReference type="HAMAP" id="MF_01375">
    <property type="entry name" value="PhnX"/>
    <property type="match status" value="1"/>
</dbReference>
<dbReference type="Gene3D" id="3.40.50.1000">
    <property type="entry name" value="HAD superfamily/HAD-like"/>
    <property type="match status" value="1"/>
</dbReference>
<dbReference type="GO" id="GO:0019700">
    <property type="term" value="P:organic phosphonate catabolic process"/>
    <property type="evidence" value="ECO:0007669"/>
    <property type="project" value="InterPro"/>
</dbReference>
<dbReference type="NCBIfam" id="TIGR01422">
    <property type="entry name" value="phosphonatase"/>
    <property type="match status" value="1"/>
</dbReference>
<comment type="caution">
    <text evidence="10">The sequence shown here is derived from an EMBL/GenBank/DDBJ whole genome shotgun (WGS) entry which is preliminary data.</text>
</comment>
<dbReference type="GO" id="GO:0046872">
    <property type="term" value="F:metal ion binding"/>
    <property type="evidence" value="ECO:0007669"/>
    <property type="project" value="UniProtKB-KW"/>
</dbReference>
<gene>
    <name evidence="10" type="ORF">CN97_19430</name>
</gene>
<evidence type="ECO:0000256" key="3">
    <source>
        <dbReference type="ARBA" id="ARBA00022723"/>
    </source>
</evidence>
<organism evidence="10 11">
    <name type="scientific">Haematobacter massiliensis</name>
    <dbReference type="NCBI Taxonomy" id="195105"/>
    <lineage>
        <taxon>Bacteria</taxon>
        <taxon>Pseudomonadati</taxon>
        <taxon>Pseudomonadota</taxon>
        <taxon>Alphaproteobacteria</taxon>
        <taxon>Rhodobacterales</taxon>
        <taxon>Paracoccaceae</taxon>
        <taxon>Haematobacter</taxon>
    </lineage>
</organism>
<keyword evidence="3" id="KW-0479">Metal-binding</keyword>
<dbReference type="InterPro" id="IPR036412">
    <property type="entry name" value="HAD-like_sf"/>
</dbReference>